<evidence type="ECO:0000313" key="2">
    <source>
        <dbReference type="RefSeq" id="XP_022309213.1"/>
    </source>
</evidence>
<name>A0A8B8C0N7_CRAVI</name>
<dbReference type="KEGG" id="cvn:111114965"/>
<reference evidence="2" key="1">
    <citation type="submission" date="2025-08" db="UniProtKB">
        <authorList>
            <consortium name="RefSeq"/>
        </authorList>
    </citation>
    <scope>IDENTIFICATION</scope>
    <source>
        <tissue evidence="2">Whole sample</tissue>
    </source>
</reference>
<protein>
    <submittedName>
        <fullName evidence="2">Uncharacterized protein LOC111114965</fullName>
    </submittedName>
</protein>
<dbReference type="RefSeq" id="XP_022309213.1">
    <property type="nucleotide sequence ID" value="XM_022453505.1"/>
</dbReference>
<dbReference type="Proteomes" id="UP000694844">
    <property type="component" value="Chromosome 9"/>
</dbReference>
<gene>
    <name evidence="2" type="primary">LOC111114965</name>
</gene>
<accession>A0A8B8C0N7</accession>
<organism evidence="1 2">
    <name type="scientific">Crassostrea virginica</name>
    <name type="common">Eastern oyster</name>
    <dbReference type="NCBI Taxonomy" id="6565"/>
    <lineage>
        <taxon>Eukaryota</taxon>
        <taxon>Metazoa</taxon>
        <taxon>Spiralia</taxon>
        <taxon>Lophotrochozoa</taxon>
        <taxon>Mollusca</taxon>
        <taxon>Bivalvia</taxon>
        <taxon>Autobranchia</taxon>
        <taxon>Pteriomorphia</taxon>
        <taxon>Ostreida</taxon>
        <taxon>Ostreoidea</taxon>
        <taxon>Ostreidae</taxon>
        <taxon>Crassostrea</taxon>
    </lineage>
</organism>
<dbReference type="OrthoDB" id="6148021at2759"/>
<keyword evidence="1" id="KW-1185">Reference proteome</keyword>
<sequence length="247" mass="28588">MQFTWDKLHGELQLRAPNLLEVFSTAESPIPKSVSDSKLHHALLATAICLQGRFREMTTLQYLMGFVMLHGNCTQRDIERLSKIGKSVHPQTLRNKLESWHYLLDIQLFQIKNDWSRGLPTAKYQLVGDNWDRNIVPSYRTTQQKTITIHLFNVIGVVDRVVPQQVVDDQYMYILDVDDLETTDFIPSEEERDLLENELALMVANSVINSIEQMSNLLRSIFPDHYEHAYSHLAVLKTTQVNITIHD</sequence>
<dbReference type="GeneID" id="111114965"/>
<dbReference type="AlphaFoldDB" id="A0A8B8C0N7"/>
<proteinExistence type="predicted"/>
<evidence type="ECO:0000313" key="1">
    <source>
        <dbReference type="Proteomes" id="UP000694844"/>
    </source>
</evidence>